<feature type="region of interest" description="Disordered" evidence="1">
    <location>
        <begin position="444"/>
        <end position="492"/>
    </location>
</feature>
<evidence type="ECO:0000256" key="1">
    <source>
        <dbReference type="SAM" id="MobiDB-lite"/>
    </source>
</evidence>
<protein>
    <submittedName>
        <fullName evidence="2">Uncharacterized protein</fullName>
    </submittedName>
</protein>
<dbReference type="RefSeq" id="XP_065963795.1">
    <property type="nucleotide sequence ID" value="XM_066105168.1"/>
</dbReference>
<evidence type="ECO:0000313" key="3">
    <source>
        <dbReference type="Proteomes" id="UP000245464"/>
    </source>
</evidence>
<comment type="caution">
    <text evidence="2">The sequence shown here is derived from an EMBL/GenBank/DDBJ whole genome shotgun (WGS) entry which is preliminary data.</text>
</comment>
<name>A0A834VSG7_9PLEO</name>
<dbReference type="EMBL" id="NQIK02000002">
    <property type="protein sequence ID" value="KAF7573938.1"/>
    <property type="molecule type" value="Genomic_DNA"/>
</dbReference>
<proteinExistence type="predicted"/>
<organism evidence="2 3">
    <name type="scientific">Pyrenophora tritici-repentis</name>
    <dbReference type="NCBI Taxonomy" id="45151"/>
    <lineage>
        <taxon>Eukaryota</taxon>
        <taxon>Fungi</taxon>
        <taxon>Dikarya</taxon>
        <taxon>Ascomycota</taxon>
        <taxon>Pezizomycotina</taxon>
        <taxon>Dothideomycetes</taxon>
        <taxon>Pleosporomycetidae</taxon>
        <taxon>Pleosporales</taxon>
        <taxon>Pleosporineae</taxon>
        <taxon>Pleosporaceae</taxon>
        <taxon>Pyrenophora</taxon>
    </lineage>
</organism>
<sequence>MPQQLYTRAPRRPQEDMQHYAPLLSSQIPGGGAPKPRVSDAVQRHITETQQIAQLRNTITAAFAAAIDQHAQGYTNPQETRIAEELQQRVIHALTSPSSTNSPPSSHWSSDASHSNPKSPESRRRSWADVARDPQISNRGSSRPLNPAKIRPSQPAKLKEDVRIFIAISNPEIRLQQLSPFAVRQAICKSIAGTTLRDIPTASPINTGWAITAANQDIRGRLVTQENQELLVRALGGDAVRTPERWINYAVQGVPSSFRTLYGTELLTTTQLVEEKVCSQTGKQPVSCRTSRHGANHNGLTTWIISYKEPVRSFRLFGTSQFSKEIHKHPTIQRHNPGCQGYCNAARCTQIARCVHCVDRTDRHQGQYGDNCPHKALCANCHGPHPASHTNCPAAPRRVNGHVVKPTKTELKAIRRAGKIAQQHLYRTVEVALGQATLQPEALPVEATETVPPHSPTQRQDEDRRAPPSSTTASYASSATTGREKRPSVNSL</sequence>
<feature type="compositionally biased region" description="Basic and acidic residues" evidence="1">
    <location>
        <begin position="482"/>
        <end position="492"/>
    </location>
</feature>
<dbReference type="Proteomes" id="UP000245464">
    <property type="component" value="Chromosome 2"/>
</dbReference>
<accession>A0A834VSG7</accession>
<reference evidence="2" key="1">
    <citation type="journal article" date="2018" name="BMC Genomics">
        <title>Comparative genomics of the wheat fungal pathogen Pyrenophora tritici-repentis reveals chromosomal variations and genome plasticity.</title>
        <authorList>
            <person name="Moolhuijzen P."/>
            <person name="See P.T."/>
            <person name="Hane J.K."/>
            <person name="Shi G."/>
            <person name="Liu Z."/>
            <person name="Oliver R.P."/>
            <person name="Moffat C.S."/>
        </authorList>
    </citation>
    <scope>NUCLEOTIDE SEQUENCE [LARGE SCALE GENOMIC DNA]</scope>
    <source>
        <strain evidence="2">M4</strain>
    </source>
</reference>
<gene>
    <name evidence="2" type="ORF">PtrM4_055610</name>
</gene>
<dbReference type="AlphaFoldDB" id="A0A834VSG7"/>
<feature type="compositionally biased region" description="Low complexity" evidence="1">
    <location>
        <begin position="467"/>
        <end position="481"/>
    </location>
</feature>
<feature type="compositionally biased region" description="Low complexity" evidence="1">
    <location>
        <begin position="95"/>
        <end position="117"/>
    </location>
</feature>
<feature type="compositionally biased region" description="Polar residues" evidence="1">
    <location>
        <begin position="135"/>
        <end position="144"/>
    </location>
</feature>
<feature type="compositionally biased region" description="Basic and acidic residues" evidence="1">
    <location>
        <begin position="120"/>
        <end position="132"/>
    </location>
</feature>
<dbReference type="GeneID" id="90955198"/>
<dbReference type="KEGG" id="ptrr:90955198"/>
<evidence type="ECO:0000313" key="2">
    <source>
        <dbReference type="EMBL" id="KAF7573938.1"/>
    </source>
</evidence>
<feature type="region of interest" description="Disordered" evidence="1">
    <location>
        <begin position="95"/>
        <end position="154"/>
    </location>
</feature>